<dbReference type="Pfam" id="PF00083">
    <property type="entry name" value="Sugar_tr"/>
    <property type="match status" value="1"/>
</dbReference>
<evidence type="ECO:0000256" key="5">
    <source>
        <dbReference type="ARBA" id="ARBA00022989"/>
    </source>
</evidence>
<dbReference type="AlphaFoldDB" id="R7Z1H2"/>
<sequence length="573" mass="63599">MDARRRSSVVNVDRDNDGVLRVNDESFRKMSVVNPDIANLHQGAQSATQAEHEMTIRDALKLYPKAVMFSVAFSTAVVMEGYDLSLTGSFFGFPPFKNRYGTEPDPENPGQLQIGAAWQSGITNGVQVGSIIGLYLNGYISDIIGYKKTMVLSLLVMICFLFIPFFAPSIGVILLGAVLCGIPWGIFQTLTVTYASEICPVALRAYLTTYVNLCWVIGQFIAAGVLRGFLERTDQWAYRIPYALQWVWPVLILPFAIMAPESPWWLVRKGREEDAKKSLLALTKRGTNVPFDADAQVAMIKATNELEKAMAESTSYVQCFRGVDGRRTEIASMTWVIQAFCGAALMGYSVQFYQQAGLANTDVFNLNLGQYAMGAVGTIGSWFLMPHVGRRTIYIAGLAVMLVLLLAVGFAGIPERTSNGTNTGASWAIGSLLLIYTFVYDFTVGPVCYSLVAEIPSTRLKIKTVVLARNFYNIGGIINNIIMPRMLLNTEWNWGPFTGFFWAGVNALLLTWCYFRLPEPKGRTYAELDVLFENGVSARKFAKTKVDQFAGQHTEIVDDFDEKPKVVQHSFVH</sequence>
<feature type="transmembrane region" description="Helical" evidence="9">
    <location>
        <begin position="464"/>
        <end position="482"/>
    </location>
</feature>
<feature type="transmembrane region" description="Helical" evidence="9">
    <location>
        <begin position="149"/>
        <end position="167"/>
    </location>
</feature>
<feature type="transmembrane region" description="Helical" evidence="9">
    <location>
        <begin position="425"/>
        <end position="452"/>
    </location>
</feature>
<dbReference type="GO" id="GO:0016020">
    <property type="term" value="C:membrane"/>
    <property type="evidence" value="ECO:0007669"/>
    <property type="project" value="UniProtKB-SubCell"/>
</dbReference>
<evidence type="ECO:0000256" key="3">
    <source>
        <dbReference type="ARBA" id="ARBA00022448"/>
    </source>
</evidence>
<feature type="transmembrane region" description="Helical" evidence="9">
    <location>
        <begin position="246"/>
        <end position="267"/>
    </location>
</feature>
<dbReference type="PROSITE" id="PS00217">
    <property type="entry name" value="SUGAR_TRANSPORT_2"/>
    <property type="match status" value="1"/>
</dbReference>
<dbReference type="Proteomes" id="UP000016924">
    <property type="component" value="Unassembled WGS sequence"/>
</dbReference>
<dbReference type="HOGENOM" id="CLU_001265_11_5_1"/>
<dbReference type="GO" id="GO:0005351">
    <property type="term" value="F:carbohydrate:proton symporter activity"/>
    <property type="evidence" value="ECO:0007669"/>
    <property type="project" value="TreeGrafter"/>
</dbReference>
<dbReference type="InterPro" id="IPR005829">
    <property type="entry name" value="Sugar_transporter_CS"/>
</dbReference>
<evidence type="ECO:0000256" key="4">
    <source>
        <dbReference type="ARBA" id="ARBA00022692"/>
    </source>
</evidence>
<evidence type="ECO:0000256" key="8">
    <source>
        <dbReference type="RuleBase" id="RU003346"/>
    </source>
</evidence>
<dbReference type="OMA" id="SMIHETN"/>
<keyword evidence="3 8" id="KW-0813">Transport</keyword>
<evidence type="ECO:0000256" key="1">
    <source>
        <dbReference type="ARBA" id="ARBA00004141"/>
    </source>
</evidence>
<keyword evidence="6 9" id="KW-0472">Membrane</keyword>
<keyword evidence="12" id="KW-1185">Reference proteome</keyword>
<feature type="transmembrane region" description="Helical" evidence="9">
    <location>
        <begin position="392"/>
        <end position="413"/>
    </location>
</feature>
<evidence type="ECO:0000259" key="10">
    <source>
        <dbReference type="PROSITE" id="PS50850"/>
    </source>
</evidence>
<feature type="domain" description="Major facilitator superfamily (MFS) profile" evidence="10">
    <location>
        <begin position="69"/>
        <end position="521"/>
    </location>
</feature>
<feature type="transmembrane region" description="Helical" evidence="9">
    <location>
        <begin position="173"/>
        <end position="195"/>
    </location>
</feature>
<feature type="transmembrane region" description="Helical" evidence="9">
    <location>
        <begin position="368"/>
        <end position="385"/>
    </location>
</feature>
<dbReference type="STRING" id="1168221.R7Z1H2"/>
<evidence type="ECO:0000256" key="7">
    <source>
        <dbReference type="ARBA" id="ARBA00026248"/>
    </source>
</evidence>
<dbReference type="InterPro" id="IPR050360">
    <property type="entry name" value="MFS_Sugar_Transporters"/>
</dbReference>
<dbReference type="InterPro" id="IPR003663">
    <property type="entry name" value="Sugar/inositol_transpt"/>
</dbReference>
<dbReference type="OrthoDB" id="6612291at2759"/>
<keyword evidence="7" id="KW-0462">Maltose metabolism</keyword>
<dbReference type="Gene3D" id="1.20.1250.20">
    <property type="entry name" value="MFS general substrate transporter like domains"/>
    <property type="match status" value="1"/>
</dbReference>
<feature type="transmembrane region" description="Helical" evidence="9">
    <location>
        <begin position="494"/>
        <end position="515"/>
    </location>
</feature>
<evidence type="ECO:0000256" key="6">
    <source>
        <dbReference type="ARBA" id="ARBA00023136"/>
    </source>
</evidence>
<keyword evidence="4 9" id="KW-0812">Transmembrane</keyword>
<dbReference type="GO" id="GO:0000023">
    <property type="term" value="P:maltose metabolic process"/>
    <property type="evidence" value="ECO:0007669"/>
    <property type="project" value="UniProtKB-KW"/>
</dbReference>
<evidence type="ECO:0000256" key="2">
    <source>
        <dbReference type="ARBA" id="ARBA00010992"/>
    </source>
</evidence>
<dbReference type="GeneID" id="19904326"/>
<dbReference type="InterPro" id="IPR005828">
    <property type="entry name" value="MFS_sugar_transport-like"/>
</dbReference>
<dbReference type="InterPro" id="IPR020846">
    <property type="entry name" value="MFS_dom"/>
</dbReference>
<dbReference type="FunFam" id="1.20.1250.20:FF:000149">
    <property type="entry name" value="MFS transporter, SP family, general alpha glucoside:H+ symporter"/>
    <property type="match status" value="1"/>
</dbReference>
<gene>
    <name evidence="11" type="ORF">W97_07015</name>
</gene>
<dbReference type="SUPFAM" id="SSF103473">
    <property type="entry name" value="MFS general substrate transporter"/>
    <property type="match status" value="1"/>
</dbReference>
<dbReference type="NCBIfam" id="TIGR00879">
    <property type="entry name" value="SP"/>
    <property type="match status" value="1"/>
</dbReference>
<name>R7Z1H2_CONA1</name>
<feature type="transmembrane region" description="Helical" evidence="9">
    <location>
        <begin position="207"/>
        <end position="226"/>
    </location>
</feature>
<keyword evidence="5 9" id="KW-1133">Transmembrane helix</keyword>
<dbReference type="InterPro" id="IPR036259">
    <property type="entry name" value="MFS_trans_sf"/>
</dbReference>
<evidence type="ECO:0000256" key="9">
    <source>
        <dbReference type="SAM" id="Phobius"/>
    </source>
</evidence>
<comment type="similarity">
    <text evidence="2 8">Belongs to the major facilitator superfamily. Sugar transporter (TC 2.A.1.1) family.</text>
</comment>
<reference evidence="12" key="1">
    <citation type="submission" date="2012-06" db="EMBL/GenBank/DDBJ databases">
        <title>The genome sequence of Coniosporium apollinis CBS 100218.</title>
        <authorList>
            <consortium name="The Broad Institute Genome Sequencing Platform"/>
            <person name="Cuomo C."/>
            <person name="Gorbushina A."/>
            <person name="Noack S."/>
            <person name="Walker B."/>
            <person name="Young S.K."/>
            <person name="Zeng Q."/>
            <person name="Gargeya S."/>
            <person name="Fitzgerald M."/>
            <person name="Haas B."/>
            <person name="Abouelleil A."/>
            <person name="Alvarado L."/>
            <person name="Arachchi H.M."/>
            <person name="Berlin A.M."/>
            <person name="Chapman S.B."/>
            <person name="Goldberg J."/>
            <person name="Griggs A."/>
            <person name="Gujja S."/>
            <person name="Hansen M."/>
            <person name="Howarth C."/>
            <person name="Imamovic A."/>
            <person name="Larimer J."/>
            <person name="McCowan C."/>
            <person name="Montmayeur A."/>
            <person name="Murphy C."/>
            <person name="Neiman D."/>
            <person name="Pearson M."/>
            <person name="Priest M."/>
            <person name="Roberts A."/>
            <person name="Saif S."/>
            <person name="Shea T."/>
            <person name="Sisk P."/>
            <person name="Sykes S."/>
            <person name="Wortman J."/>
            <person name="Nusbaum C."/>
            <person name="Birren B."/>
        </authorList>
    </citation>
    <scope>NUCLEOTIDE SEQUENCE [LARGE SCALE GENOMIC DNA]</scope>
    <source>
        <strain evidence="12">CBS 100218</strain>
    </source>
</reference>
<evidence type="ECO:0000313" key="12">
    <source>
        <dbReference type="Proteomes" id="UP000016924"/>
    </source>
</evidence>
<dbReference type="PANTHER" id="PTHR48022">
    <property type="entry name" value="PLASTIDIC GLUCOSE TRANSPORTER 4"/>
    <property type="match status" value="1"/>
</dbReference>
<dbReference type="RefSeq" id="XP_007783078.1">
    <property type="nucleotide sequence ID" value="XM_007784888.1"/>
</dbReference>
<feature type="transmembrane region" description="Helical" evidence="9">
    <location>
        <begin position="330"/>
        <end position="348"/>
    </location>
</feature>
<evidence type="ECO:0000313" key="11">
    <source>
        <dbReference type="EMBL" id="EON67761.1"/>
    </source>
</evidence>
<dbReference type="PROSITE" id="PS50850">
    <property type="entry name" value="MFS"/>
    <property type="match status" value="1"/>
</dbReference>
<dbReference type="eggNOG" id="KOG0254">
    <property type="taxonomic scope" value="Eukaryota"/>
</dbReference>
<accession>R7Z1H2</accession>
<protein>
    <recommendedName>
        <fullName evidence="10">Major facilitator superfamily (MFS) profile domain-containing protein</fullName>
    </recommendedName>
</protein>
<dbReference type="PANTHER" id="PTHR48022:SF5">
    <property type="entry name" value="ALPHA-GLUCOSIDES PERMEASE MPH2-RELATED"/>
    <property type="match status" value="1"/>
</dbReference>
<proteinExistence type="inferred from homology"/>
<organism evidence="11 12">
    <name type="scientific">Coniosporium apollinis (strain CBS 100218)</name>
    <name type="common">Rock-inhabiting black yeast</name>
    <dbReference type="NCBI Taxonomy" id="1168221"/>
    <lineage>
        <taxon>Eukaryota</taxon>
        <taxon>Fungi</taxon>
        <taxon>Dikarya</taxon>
        <taxon>Ascomycota</taxon>
        <taxon>Pezizomycotina</taxon>
        <taxon>Dothideomycetes</taxon>
        <taxon>Dothideomycetes incertae sedis</taxon>
        <taxon>Coniosporium</taxon>
    </lineage>
</organism>
<dbReference type="EMBL" id="JH767590">
    <property type="protein sequence ID" value="EON67761.1"/>
    <property type="molecule type" value="Genomic_DNA"/>
</dbReference>
<comment type="subcellular location">
    <subcellularLocation>
        <location evidence="1">Membrane</location>
        <topology evidence="1">Multi-pass membrane protein</topology>
    </subcellularLocation>
</comment>